<comment type="caution">
    <text evidence="2">The sequence shown here is derived from an EMBL/GenBank/DDBJ whole genome shotgun (WGS) entry which is preliminary data.</text>
</comment>
<feature type="transmembrane region" description="Helical" evidence="1">
    <location>
        <begin position="55"/>
        <end position="80"/>
    </location>
</feature>
<dbReference type="EMBL" id="JQCN01000018">
    <property type="protein sequence ID" value="KRO00666.1"/>
    <property type="molecule type" value="Genomic_DNA"/>
</dbReference>
<dbReference type="STRING" id="449659.IV66_GL001341"/>
<feature type="transmembrane region" description="Helical" evidence="1">
    <location>
        <begin position="116"/>
        <end position="135"/>
    </location>
</feature>
<evidence type="ECO:0000256" key="1">
    <source>
        <dbReference type="SAM" id="Phobius"/>
    </source>
</evidence>
<name>A0A0R2LQL4_9LACO</name>
<evidence type="ECO:0000313" key="3">
    <source>
        <dbReference type="Proteomes" id="UP000051886"/>
    </source>
</evidence>
<keyword evidence="3" id="KW-1185">Reference proteome</keyword>
<sequence>MIPWTFKKFEVLNMSKQNSRIKKITIVALMVAIDVVLSPIFRIEGMAPMSSVVNVIAAPLLGPVYATIMAVMCGIIRMLLLGIPPLALTGAVFGALLAGIFYKWGHKVWCATLGEIIGTGIIGSLLSYPVMAWFTGSSSSLYLFIYTPRFFGAAVIGSVVAYIILLKLIQIKPFKEAQKLFWPEGFLRSE</sequence>
<dbReference type="Pfam" id="PF09512">
    <property type="entry name" value="ThiW"/>
    <property type="match status" value="1"/>
</dbReference>
<dbReference type="PATRIC" id="fig|449659.4.peg.1358"/>
<evidence type="ECO:0000313" key="2">
    <source>
        <dbReference type="EMBL" id="KRO00666.1"/>
    </source>
</evidence>
<feature type="transmembrane region" description="Helical" evidence="1">
    <location>
        <begin position="24"/>
        <end position="43"/>
    </location>
</feature>
<dbReference type="AlphaFoldDB" id="A0A0R2LQL4"/>
<keyword evidence="1" id="KW-1133">Transmembrane helix</keyword>
<dbReference type="Gene3D" id="1.10.1760.20">
    <property type="match status" value="1"/>
</dbReference>
<keyword evidence="1" id="KW-0812">Transmembrane</keyword>
<organism evidence="2 3">
    <name type="scientific">Ligilactobacillus pobuzihii</name>
    <dbReference type="NCBI Taxonomy" id="449659"/>
    <lineage>
        <taxon>Bacteria</taxon>
        <taxon>Bacillati</taxon>
        <taxon>Bacillota</taxon>
        <taxon>Bacilli</taxon>
        <taxon>Lactobacillales</taxon>
        <taxon>Lactobacillaceae</taxon>
        <taxon>Ligilactobacillus</taxon>
    </lineage>
</organism>
<accession>A0A0R2LQL4</accession>
<dbReference type="NCBIfam" id="TIGR02359">
    <property type="entry name" value="thiW"/>
    <property type="match status" value="1"/>
</dbReference>
<reference evidence="2 3" key="1">
    <citation type="journal article" date="2015" name="Genome Announc.">
        <title>Expanding the biotechnology potential of lactobacilli through comparative genomics of 213 strains and associated genera.</title>
        <authorList>
            <person name="Sun Z."/>
            <person name="Harris H.M."/>
            <person name="McCann A."/>
            <person name="Guo C."/>
            <person name="Argimon S."/>
            <person name="Zhang W."/>
            <person name="Yang X."/>
            <person name="Jeffery I.B."/>
            <person name="Cooney J.C."/>
            <person name="Kagawa T.F."/>
            <person name="Liu W."/>
            <person name="Song Y."/>
            <person name="Salvetti E."/>
            <person name="Wrobel A."/>
            <person name="Rasinkangas P."/>
            <person name="Parkhill J."/>
            <person name="Rea M.C."/>
            <person name="O'Sullivan O."/>
            <person name="Ritari J."/>
            <person name="Douillard F.P."/>
            <person name="Paul Ross R."/>
            <person name="Yang R."/>
            <person name="Briner A.E."/>
            <person name="Felis G.E."/>
            <person name="de Vos W.M."/>
            <person name="Barrangou R."/>
            <person name="Klaenhammer T.R."/>
            <person name="Caufield P.W."/>
            <person name="Cui Y."/>
            <person name="Zhang H."/>
            <person name="O'Toole P.W."/>
        </authorList>
    </citation>
    <scope>NUCLEOTIDE SEQUENCE [LARGE SCALE GENOMIC DNA]</scope>
    <source>
        <strain evidence="2 3">NBRC 103219</strain>
    </source>
</reference>
<keyword evidence="1" id="KW-0472">Membrane</keyword>
<gene>
    <name evidence="2" type="ORF">IV66_GL001341</name>
</gene>
<feature type="transmembrane region" description="Helical" evidence="1">
    <location>
        <begin position="86"/>
        <end position="104"/>
    </location>
</feature>
<feature type="transmembrane region" description="Helical" evidence="1">
    <location>
        <begin position="141"/>
        <end position="165"/>
    </location>
</feature>
<dbReference type="Proteomes" id="UP000051886">
    <property type="component" value="Unassembled WGS sequence"/>
</dbReference>
<dbReference type="InterPro" id="IPR012652">
    <property type="entry name" value="ThiW"/>
</dbReference>
<proteinExistence type="predicted"/>
<protein>
    <submittedName>
        <fullName evidence="2">ThiW protein</fullName>
    </submittedName>
</protein>